<dbReference type="InterPro" id="IPR013786">
    <property type="entry name" value="AcylCoA_DH/ox_N"/>
</dbReference>
<dbReference type="InterPro" id="IPR009075">
    <property type="entry name" value="AcylCo_DH/oxidase_C"/>
</dbReference>
<dbReference type="FunFam" id="2.40.110.10:FF:000006">
    <property type="entry name" value="very long-chain specific acyl-CoA dehydrogenase, mitochondrial"/>
    <property type="match status" value="1"/>
</dbReference>
<dbReference type="GO" id="GO:0003995">
    <property type="term" value="F:acyl-CoA dehydrogenase activity"/>
    <property type="evidence" value="ECO:0007669"/>
    <property type="project" value="InterPro"/>
</dbReference>
<dbReference type="InterPro" id="IPR006089">
    <property type="entry name" value="Acyl-CoA_DH_CS"/>
</dbReference>
<reference evidence="13" key="1">
    <citation type="submission" date="2021-01" db="EMBL/GenBank/DDBJ databases">
        <title>Fulvivirga kasyanovii gen. nov., sp nov., a novel member of the phylum Bacteroidetes isolated from seawater in a mussel farm.</title>
        <authorList>
            <person name="Zhao L.-H."/>
            <person name="Wang Z.-J."/>
        </authorList>
    </citation>
    <scope>NUCLEOTIDE SEQUENCE</scope>
    <source>
        <strain evidence="13">29W222</strain>
    </source>
</reference>
<dbReference type="Gene3D" id="1.20.140.10">
    <property type="entry name" value="Butyryl-CoA Dehydrogenase, subunit A, domain 3"/>
    <property type="match status" value="2"/>
</dbReference>
<evidence type="ECO:0000259" key="10">
    <source>
        <dbReference type="Pfam" id="PF02770"/>
    </source>
</evidence>
<feature type="domain" description="Acyl-CoA dehydrogenase/oxidase C-terminal" evidence="9">
    <location>
        <begin position="266"/>
        <end position="428"/>
    </location>
</feature>
<dbReference type="Pfam" id="PF00441">
    <property type="entry name" value="Acyl-CoA_dh_1"/>
    <property type="match status" value="1"/>
</dbReference>
<dbReference type="AlphaFoldDB" id="A0A937FUG2"/>
<dbReference type="FunFam" id="1.20.140.10:FF:000019">
    <property type="entry name" value="Acyl-CoA dehydrogenase"/>
    <property type="match status" value="1"/>
</dbReference>
<dbReference type="Pfam" id="PF21263">
    <property type="entry name" value="Acyl-CoA-dh_C"/>
    <property type="match status" value="1"/>
</dbReference>
<comment type="similarity">
    <text evidence="2 7">Belongs to the acyl-CoA dehydrogenase family.</text>
</comment>
<feature type="domain" description="Acyl-CoA dehydrogenase-like C-terminal" evidence="12">
    <location>
        <begin position="478"/>
        <end position="581"/>
    </location>
</feature>
<dbReference type="InterPro" id="IPR006091">
    <property type="entry name" value="Acyl-CoA_Oxase/DH_mid-dom"/>
</dbReference>
<keyword evidence="5 7" id="KW-0560">Oxidoreductase</keyword>
<dbReference type="Proteomes" id="UP000614216">
    <property type="component" value="Unassembled WGS sequence"/>
</dbReference>
<dbReference type="Pfam" id="PF02770">
    <property type="entry name" value="Acyl-CoA_dh_M"/>
    <property type="match status" value="1"/>
</dbReference>
<dbReference type="InterPro" id="IPR037069">
    <property type="entry name" value="AcylCoA_DH/ox_N_sf"/>
</dbReference>
<keyword evidence="14" id="KW-1185">Reference proteome</keyword>
<dbReference type="InterPro" id="IPR009100">
    <property type="entry name" value="AcylCoA_DH/oxidase_NM_dom_sf"/>
</dbReference>
<comment type="cofactor">
    <cofactor evidence="1 7">
        <name>FAD</name>
        <dbReference type="ChEBI" id="CHEBI:57692"/>
    </cofactor>
</comment>
<name>A0A937FUG2_9BACT</name>
<comment type="catalytic activity">
    <reaction evidence="6">
        <text>a 2,3-saturated acyl-CoA + A = a 2,3-dehydroacyl-CoA + AH2</text>
        <dbReference type="Rhea" id="RHEA:48608"/>
        <dbReference type="ChEBI" id="CHEBI:13193"/>
        <dbReference type="ChEBI" id="CHEBI:17499"/>
        <dbReference type="ChEBI" id="CHEBI:60015"/>
        <dbReference type="ChEBI" id="CHEBI:65111"/>
    </reaction>
</comment>
<dbReference type="SUPFAM" id="SSF56645">
    <property type="entry name" value="Acyl-CoA dehydrogenase NM domain-like"/>
    <property type="match status" value="1"/>
</dbReference>
<evidence type="ECO:0000256" key="5">
    <source>
        <dbReference type="ARBA" id="ARBA00023002"/>
    </source>
</evidence>
<evidence type="ECO:0000259" key="12">
    <source>
        <dbReference type="Pfam" id="PF21263"/>
    </source>
</evidence>
<evidence type="ECO:0000256" key="7">
    <source>
        <dbReference type="RuleBase" id="RU362125"/>
    </source>
</evidence>
<feature type="domain" description="Acyl-CoA oxidase/dehydrogenase middle" evidence="10">
    <location>
        <begin position="160"/>
        <end position="253"/>
    </location>
</feature>
<dbReference type="Gene3D" id="1.10.540.10">
    <property type="entry name" value="Acyl-CoA dehydrogenase/oxidase, N-terminal domain"/>
    <property type="match status" value="1"/>
</dbReference>
<keyword evidence="4 7" id="KW-0274">FAD</keyword>
<dbReference type="EMBL" id="JAEUGD010000023">
    <property type="protein sequence ID" value="MBL6446109.1"/>
    <property type="molecule type" value="Genomic_DNA"/>
</dbReference>
<dbReference type="InterPro" id="IPR049426">
    <property type="entry name" value="Acyl-CoA-dh-like_C"/>
</dbReference>
<organism evidence="13 14">
    <name type="scientific">Fulvivirga marina</name>
    <dbReference type="NCBI Taxonomy" id="2494733"/>
    <lineage>
        <taxon>Bacteria</taxon>
        <taxon>Pseudomonadati</taxon>
        <taxon>Bacteroidota</taxon>
        <taxon>Cytophagia</taxon>
        <taxon>Cytophagales</taxon>
        <taxon>Fulvivirgaceae</taxon>
        <taxon>Fulvivirga</taxon>
    </lineage>
</organism>
<dbReference type="PANTHER" id="PTHR43884">
    <property type="entry name" value="ACYL-COA DEHYDROGENASE"/>
    <property type="match status" value="1"/>
</dbReference>
<dbReference type="InterPro" id="IPR046373">
    <property type="entry name" value="Acyl-CoA_Oxase/DH_mid-dom_sf"/>
</dbReference>
<feature type="compositionally biased region" description="Polar residues" evidence="8">
    <location>
        <begin position="1"/>
        <end position="17"/>
    </location>
</feature>
<feature type="region of interest" description="Disordered" evidence="8">
    <location>
        <begin position="1"/>
        <end position="23"/>
    </location>
</feature>
<evidence type="ECO:0000256" key="3">
    <source>
        <dbReference type="ARBA" id="ARBA00022630"/>
    </source>
</evidence>
<keyword evidence="3 7" id="KW-0285">Flavoprotein</keyword>
<evidence type="ECO:0000313" key="13">
    <source>
        <dbReference type="EMBL" id="MBL6446109.1"/>
    </source>
</evidence>
<dbReference type="Pfam" id="PF02771">
    <property type="entry name" value="Acyl-CoA_dh_N"/>
    <property type="match status" value="1"/>
</dbReference>
<dbReference type="RefSeq" id="WP_202855655.1">
    <property type="nucleotide sequence ID" value="NZ_JAEUGD010000023.1"/>
</dbReference>
<evidence type="ECO:0000256" key="4">
    <source>
        <dbReference type="ARBA" id="ARBA00022827"/>
    </source>
</evidence>
<dbReference type="GO" id="GO:0050660">
    <property type="term" value="F:flavin adenine dinucleotide binding"/>
    <property type="evidence" value="ECO:0007669"/>
    <property type="project" value="InterPro"/>
</dbReference>
<feature type="domain" description="Acyl-CoA dehydrogenase/oxidase N-terminal" evidence="11">
    <location>
        <begin position="42"/>
        <end position="155"/>
    </location>
</feature>
<comment type="caution">
    <text evidence="13">The sequence shown here is derived from an EMBL/GenBank/DDBJ whole genome shotgun (WGS) entry which is preliminary data.</text>
</comment>
<evidence type="ECO:0000256" key="1">
    <source>
        <dbReference type="ARBA" id="ARBA00001974"/>
    </source>
</evidence>
<dbReference type="SUPFAM" id="SSF47203">
    <property type="entry name" value="Acyl-CoA dehydrogenase C-terminal domain-like"/>
    <property type="match status" value="1"/>
</dbReference>
<dbReference type="PROSITE" id="PS00072">
    <property type="entry name" value="ACYL_COA_DH_1"/>
    <property type="match status" value="1"/>
</dbReference>
<dbReference type="FunFam" id="1.10.540.10:FF:000001">
    <property type="entry name" value="Very long-chain-specific acyl-CoA dehydrogenase, mitochondrial"/>
    <property type="match status" value="1"/>
</dbReference>
<sequence>MSTTATEQSKETSTGTASAIKGGEFLIRETEAKEIFTPEEWTEEQKMIAQTCKDFLQQEVFPKLDDLDSMKQPELMPALLDKSGELGLLGTSIPEQYGGFGMDFNTSMLVSEVLGAGHSFAVAISAHTGIGTLPILYYGNEEQKAKYLPKLATGEWKASYCLTEPDSGSDANSGKTKAKLTEDGKHYIINGQKMWITNGGFADVFIVFAKIDDDKNLSAFIVEKAFGGITMNEEEKKMGIKGSSTRQIFFNDCKVPVENMLSERENGFKIAVNILNIGRAKLGIAAIGGSKAIIDNATNYANERKQFGTSISNFGAIKHKIAEMATKVYASESAHYRVGQNIDDAYASLTAQGMEPAQARLKSVEEFAIECAILKVHGSEVLDFVADEGVQIYGGMGFSAEGPMDRAYRDARINRIFEGTNEINRMLCIDMLLKRAMKGQLDLMSPAMAVQKELMSIPDFGASDGDELFAKEKKVLRNLKKAGLMVAGAAVQKLMQNLSHEQEILMNLADMLIEGYVAESCLLRVEKLISQKGEDAMKLESDMMRVYLYEAVERAASAGKQAIYAFAEGDEQRMMLMGLKRFTKLEPYNLKDARRRIADHVIAKNQYPF</sequence>
<accession>A0A937FUG2</accession>
<protein>
    <submittedName>
        <fullName evidence="13">Acyl-CoA dehydrogenase family protein</fullName>
    </submittedName>
</protein>
<dbReference type="Gene3D" id="2.40.110.10">
    <property type="entry name" value="Butyryl-CoA Dehydrogenase, subunit A, domain 2"/>
    <property type="match status" value="1"/>
</dbReference>
<evidence type="ECO:0000256" key="2">
    <source>
        <dbReference type="ARBA" id="ARBA00009347"/>
    </source>
</evidence>
<gene>
    <name evidence="13" type="ORF">JMN32_07310</name>
</gene>
<evidence type="ECO:0000259" key="9">
    <source>
        <dbReference type="Pfam" id="PF00441"/>
    </source>
</evidence>
<evidence type="ECO:0000259" key="11">
    <source>
        <dbReference type="Pfam" id="PF02771"/>
    </source>
</evidence>
<evidence type="ECO:0000256" key="8">
    <source>
        <dbReference type="SAM" id="MobiDB-lite"/>
    </source>
</evidence>
<dbReference type="PROSITE" id="PS00073">
    <property type="entry name" value="ACYL_COA_DH_2"/>
    <property type="match status" value="1"/>
</dbReference>
<dbReference type="PANTHER" id="PTHR43884:SF12">
    <property type="entry name" value="ISOVALERYL-COA DEHYDROGENASE, MITOCHONDRIAL-RELATED"/>
    <property type="match status" value="1"/>
</dbReference>
<dbReference type="InterPro" id="IPR036250">
    <property type="entry name" value="AcylCo_DH-like_C"/>
</dbReference>
<proteinExistence type="inferred from homology"/>
<evidence type="ECO:0000256" key="6">
    <source>
        <dbReference type="ARBA" id="ARBA00052546"/>
    </source>
</evidence>
<evidence type="ECO:0000313" key="14">
    <source>
        <dbReference type="Proteomes" id="UP000614216"/>
    </source>
</evidence>